<reference evidence="4 5" key="1">
    <citation type="journal article" date="2011" name="BMC Genomics">
        <title>Complete genome sequence of Corynebacterium variabile DSM 44702 isolated from the surface of smear-ripened cheeses and insights into cheese ripening and flavor generation.</title>
        <authorList>
            <person name="Schroeder J."/>
            <person name="Maus I."/>
            <person name="Trost E."/>
            <person name="Tauch A."/>
        </authorList>
    </citation>
    <scope>NUCLEOTIDE SEQUENCE [LARGE SCALE GENOMIC DNA]</scope>
    <source>
        <strain evidence="5">DSM 44702 / JCM 12073 / NCIMB 30131</strain>
    </source>
</reference>
<evidence type="ECO:0000256" key="1">
    <source>
        <dbReference type="ARBA" id="ARBA00022857"/>
    </source>
</evidence>
<organism evidence="4 5">
    <name type="scientific">Corynebacterium variabile (strain DSM 44702 / CIP 107183 / JCM 12073 / NCIMB 30131)</name>
    <name type="common">Corynebacterium mooreparkense</name>
    <dbReference type="NCBI Taxonomy" id="858619"/>
    <lineage>
        <taxon>Bacteria</taxon>
        <taxon>Bacillati</taxon>
        <taxon>Actinomycetota</taxon>
        <taxon>Actinomycetes</taxon>
        <taxon>Mycobacteriales</taxon>
        <taxon>Corynebacteriaceae</taxon>
        <taxon>Corynebacterium</taxon>
    </lineage>
</organism>
<dbReference type="Gene3D" id="3.90.180.10">
    <property type="entry name" value="Medium-chain alcohol dehydrogenases, catalytic domain"/>
    <property type="match status" value="1"/>
</dbReference>
<dbReference type="InterPro" id="IPR011032">
    <property type="entry name" value="GroES-like_sf"/>
</dbReference>
<dbReference type="Pfam" id="PF08240">
    <property type="entry name" value="ADH_N"/>
    <property type="match status" value="1"/>
</dbReference>
<dbReference type="EMBL" id="CP002917">
    <property type="protein sequence ID" value="AEK37322.1"/>
    <property type="molecule type" value="Genomic_DNA"/>
</dbReference>
<dbReference type="InterPro" id="IPR051603">
    <property type="entry name" value="Zinc-ADH_QOR/CCCR"/>
</dbReference>
<dbReference type="eggNOG" id="COG0604">
    <property type="taxonomic scope" value="Bacteria"/>
</dbReference>
<evidence type="ECO:0000256" key="2">
    <source>
        <dbReference type="RuleBase" id="RU364000"/>
    </source>
</evidence>
<evidence type="ECO:0000313" key="5">
    <source>
        <dbReference type="Proteomes" id="UP000006659"/>
    </source>
</evidence>
<dbReference type="SMART" id="SM00829">
    <property type="entry name" value="PKS_ER"/>
    <property type="match status" value="1"/>
</dbReference>
<dbReference type="InterPro" id="IPR036291">
    <property type="entry name" value="NAD(P)-bd_dom_sf"/>
</dbReference>
<dbReference type="PANTHER" id="PTHR44154:SF1">
    <property type="entry name" value="QUINONE OXIDOREDUCTASE"/>
    <property type="match status" value="1"/>
</dbReference>
<dbReference type="NCBIfam" id="TIGR02817">
    <property type="entry name" value="adh_fam_1"/>
    <property type="match status" value="1"/>
</dbReference>
<evidence type="ECO:0000259" key="3">
    <source>
        <dbReference type="SMART" id="SM00829"/>
    </source>
</evidence>
<dbReference type="PANTHER" id="PTHR44154">
    <property type="entry name" value="QUINONE OXIDOREDUCTASE"/>
    <property type="match status" value="1"/>
</dbReference>
<dbReference type="GO" id="GO:0016491">
    <property type="term" value="F:oxidoreductase activity"/>
    <property type="evidence" value="ECO:0007669"/>
    <property type="project" value="UniProtKB-KW"/>
</dbReference>
<sequence length="348" mass="36885">MGAMSTSDITTTAVCYTGSLPVTDPDCLVTREVPVPSPGPHDLLVEVEAVSVNPVDVKQRAGAPADPTTGFSVLGYDAAGTVVAVGEEVTLFTPGDAVFYAGQIDRPGTDQRLHLVDERLAGHRPTTVSAAEAASFPLTMITAWEVLFDRLRLTTDSAGTLLVVGATGGVGSAMLQLAEALLPQVRTIATASGAERTQWVRDLGAEHVVDHHLDGHAFADAVLTAAPGGVNWLFTAHSEGQIPLYARIVRPFGDIVAIDDGPRDVEPLKGRSIAWHWELMFTRSLEQTPDMVGQHDLLEKVAALVDAGQVRPTVSEHLSPITAGTLQEAHHLVESNHTLGKVVVSGWE</sequence>
<comment type="similarity">
    <text evidence="2">Belongs to the zinc-containing alcohol dehydrogenase family. Quinone oxidoreductase subfamily.</text>
</comment>
<dbReference type="Proteomes" id="UP000006659">
    <property type="component" value="Chromosome"/>
</dbReference>
<proteinExistence type="inferred from homology"/>
<dbReference type="InterPro" id="IPR013154">
    <property type="entry name" value="ADH-like_N"/>
</dbReference>
<dbReference type="STRING" id="858619.CVAR_1971"/>
<dbReference type="Pfam" id="PF13602">
    <property type="entry name" value="ADH_zinc_N_2"/>
    <property type="match status" value="1"/>
</dbReference>
<keyword evidence="2" id="KW-0479">Metal-binding</keyword>
<dbReference type="InterPro" id="IPR020843">
    <property type="entry name" value="ER"/>
</dbReference>
<dbReference type="KEGG" id="cva:CVAR_1971"/>
<protein>
    <recommendedName>
        <fullName evidence="2">Zinc-type alcohol dehydrogenase-like protein</fullName>
    </recommendedName>
</protein>
<dbReference type="GO" id="GO:0008270">
    <property type="term" value="F:zinc ion binding"/>
    <property type="evidence" value="ECO:0007669"/>
    <property type="project" value="InterPro"/>
</dbReference>
<dbReference type="CDD" id="cd08252">
    <property type="entry name" value="AL_MDR"/>
    <property type="match status" value="1"/>
</dbReference>
<dbReference type="HOGENOM" id="CLU_026673_3_0_11"/>
<dbReference type="Gene3D" id="3.40.50.720">
    <property type="entry name" value="NAD(P)-binding Rossmann-like Domain"/>
    <property type="match status" value="1"/>
</dbReference>
<dbReference type="SUPFAM" id="SSF50129">
    <property type="entry name" value="GroES-like"/>
    <property type="match status" value="1"/>
</dbReference>
<keyword evidence="2" id="KW-0560">Oxidoreductase</keyword>
<accession>G0HGF5</accession>
<dbReference type="SUPFAM" id="SSF51735">
    <property type="entry name" value="NAD(P)-binding Rossmann-fold domains"/>
    <property type="match status" value="1"/>
</dbReference>
<dbReference type="InterPro" id="IPR014182">
    <property type="entry name" value="ADH_Zn_typ-1"/>
</dbReference>
<feature type="domain" description="Enoyl reductase (ER)" evidence="3">
    <location>
        <begin position="23"/>
        <end position="344"/>
    </location>
</feature>
<dbReference type="AlphaFoldDB" id="G0HGF5"/>
<keyword evidence="1" id="KW-0521">NADP</keyword>
<gene>
    <name evidence="4" type="ordered locus">CVAR_1971</name>
</gene>
<name>G0HGF5_CORVD</name>
<keyword evidence="2" id="KW-0862">Zinc</keyword>
<evidence type="ECO:0000313" key="4">
    <source>
        <dbReference type="EMBL" id="AEK37322.1"/>
    </source>
</evidence>
<dbReference type="RefSeq" id="WP_014010478.1">
    <property type="nucleotide sequence ID" value="NC_015859.1"/>
</dbReference>